<reference evidence="1" key="1">
    <citation type="submission" date="2016-03" db="EMBL/GenBank/DDBJ databases">
        <authorList>
            <person name="Ploux O."/>
        </authorList>
    </citation>
    <scope>NUCLEOTIDE SEQUENCE</scope>
    <source>
        <strain evidence="1">UC1</strain>
    </source>
</reference>
<proteinExistence type="predicted"/>
<evidence type="ECO:0000313" key="1">
    <source>
        <dbReference type="EMBL" id="SBS71563.1"/>
    </source>
</evidence>
<dbReference type="AlphaFoldDB" id="A0A1Y5NYR5"/>
<dbReference type="EMBL" id="FLQR01000006">
    <property type="protein sequence ID" value="SBS71563.1"/>
    <property type="molecule type" value="Genomic_DNA"/>
</dbReference>
<sequence>MAAKRVLTSIRHAIFGKPVTHEEQRAAQSRPTRDPMVDAQYEIRSTRFTGLHF</sequence>
<gene>
    <name evidence="1" type="ORF">MIPYR_20077</name>
</gene>
<name>A0A1Y5NYR5_9MICO</name>
<dbReference type="RefSeq" id="WP_295574530.1">
    <property type="nucleotide sequence ID" value="NZ_FLQR01000006.1"/>
</dbReference>
<protein>
    <submittedName>
        <fullName evidence="1">Uncharacterized protein</fullName>
    </submittedName>
</protein>
<accession>A0A1Y5NYR5</accession>
<organism evidence="1">
    <name type="scientific">uncultured Microbacterium sp</name>
    <dbReference type="NCBI Taxonomy" id="191216"/>
    <lineage>
        <taxon>Bacteria</taxon>
        <taxon>Bacillati</taxon>
        <taxon>Actinomycetota</taxon>
        <taxon>Actinomycetes</taxon>
        <taxon>Micrococcales</taxon>
        <taxon>Microbacteriaceae</taxon>
        <taxon>Microbacterium</taxon>
        <taxon>environmental samples</taxon>
    </lineage>
</organism>